<dbReference type="Proteomes" id="UP000823775">
    <property type="component" value="Unassembled WGS sequence"/>
</dbReference>
<dbReference type="EMBL" id="JACEIK010023267">
    <property type="protein sequence ID" value="MCE5166420.1"/>
    <property type="molecule type" value="Genomic_DNA"/>
</dbReference>
<evidence type="ECO:0000313" key="2">
    <source>
        <dbReference type="EMBL" id="MCE5166420.1"/>
    </source>
</evidence>
<reference evidence="2 3" key="1">
    <citation type="journal article" date="2021" name="BMC Genomics">
        <title>Datura genome reveals duplications of psychoactive alkaloid biosynthetic genes and high mutation rate following tissue culture.</title>
        <authorList>
            <person name="Rajewski A."/>
            <person name="Carter-House D."/>
            <person name="Stajich J."/>
            <person name="Litt A."/>
        </authorList>
    </citation>
    <scope>NUCLEOTIDE SEQUENCE [LARGE SCALE GENOMIC DNA]</scope>
    <source>
        <strain evidence="2">AR-01</strain>
    </source>
</reference>
<name>A0ABS8Y6W9_DATST</name>
<feature type="region of interest" description="Disordered" evidence="1">
    <location>
        <begin position="1"/>
        <end position="58"/>
    </location>
</feature>
<keyword evidence="3" id="KW-1185">Reference proteome</keyword>
<feature type="compositionally biased region" description="Basic and acidic residues" evidence="1">
    <location>
        <begin position="8"/>
        <end position="20"/>
    </location>
</feature>
<organism evidence="2 3">
    <name type="scientific">Datura stramonium</name>
    <name type="common">Jimsonweed</name>
    <name type="synonym">Common thornapple</name>
    <dbReference type="NCBI Taxonomy" id="4076"/>
    <lineage>
        <taxon>Eukaryota</taxon>
        <taxon>Viridiplantae</taxon>
        <taxon>Streptophyta</taxon>
        <taxon>Embryophyta</taxon>
        <taxon>Tracheophyta</taxon>
        <taxon>Spermatophyta</taxon>
        <taxon>Magnoliopsida</taxon>
        <taxon>eudicotyledons</taxon>
        <taxon>Gunneridae</taxon>
        <taxon>Pentapetalae</taxon>
        <taxon>asterids</taxon>
        <taxon>lamiids</taxon>
        <taxon>Solanales</taxon>
        <taxon>Solanaceae</taxon>
        <taxon>Solanoideae</taxon>
        <taxon>Datureae</taxon>
        <taxon>Datura</taxon>
    </lineage>
</organism>
<sequence>MLQVWQDGSHDKRLSPPERITKKKLKETAGIGIKGFQKGHESYLGETSEESEGDGEGNLALMAKSDIYLDSDFSELEETVSVQKTENSKLKETVSSLKAESNTIKDKKASSSEINNNDQGLHEAEIVSLKNKLCKEKKKYSELQVSTPALNEGMLLEIDSLNVSLEPKHELENSGGTNSETMVNSEKGTGEGTPFDPVPKA</sequence>
<comment type="caution">
    <text evidence="2">The sequence shown here is derived from an EMBL/GenBank/DDBJ whole genome shotgun (WGS) entry which is preliminary data.</text>
</comment>
<evidence type="ECO:0000256" key="1">
    <source>
        <dbReference type="SAM" id="MobiDB-lite"/>
    </source>
</evidence>
<evidence type="ECO:0000313" key="3">
    <source>
        <dbReference type="Proteomes" id="UP000823775"/>
    </source>
</evidence>
<proteinExistence type="predicted"/>
<protein>
    <submittedName>
        <fullName evidence="2">Uncharacterized protein</fullName>
    </submittedName>
</protein>
<feature type="compositionally biased region" description="Polar residues" evidence="1">
    <location>
        <begin position="174"/>
        <end position="187"/>
    </location>
</feature>
<gene>
    <name evidence="2" type="ORF">HAX54_019163</name>
</gene>
<feature type="region of interest" description="Disordered" evidence="1">
    <location>
        <begin position="166"/>
        <end position="201"/>
    </location>
</feature>
<accession>A0ABS8Y6W9</accession>